<dbReference type="Gene3D" id="1.20.1270.70">
    <property type="entry name" value="Designed single chain three-helix bundle"/>
    <property type="match status" value="1"/>
</dbReference>
<dbReference type="SMART" id="SM00635">
    <property type="entry name" value="BID_2"/>
    <property type="match status" value="3"/>
</dbReference>
<dbReference type="Proteomes" id="UP000469523">
    <property type="component" value="Unassembled WGS sequence"/>
</dbReference>
<dbReference type="InterPro" id="IPR046240">
    <property type="entry name" value="DUF6273"/>
</dbReference>
<dbReference type="InterPro" id="IPR003343">
    <property type="entry name" value="Big_2"/>
</dbReference>
<gene>
    <name evidence="2" type="ORF">FYJ83_02070</name>
</gene>
<name>A0A6N7XUP5_9FIRM</name>
<dbReference type="SUPFAM" id="SSF110296">
    <property type="entry name" value="Oligoxyloglucan reducing end-specific cellobiohydrolase"/>
    <property type="match status" value="1"/>
</dbReference>
<dbReference type="RefSeq" id="WP_154438601.1">
    <property type="nucleotide sequence ID" value="NZ_VUNQ01000002.1"/>
</dbReference>
<dbReference type="SUPFAM" id="SSF49373">
    <property type="entry name" value="Invasin/intimin cell-adhesion fragments"/>
    <property type="match status" value="3"/>
</dbReference>
<dbReference type="Gene3D" id="2.60.40.1080">
    <property type="match status" value="3"/>
</dbReference>
<keyword evidence="3" id="KW-1185">Reference proteome</keyword>
<organism evidence="2 3">
    <name type="scientific">Tissierella pigra</name>
    <dbReference type="NCBI Taxonomy" id="2607614"/>
    <lineage>
        <taxon>Bacteria</taxon>
        <taxon>Bacillati</taxon>
        <taxon>Bacillota</taxon>
        <taxon>Tissierellia</taxon>
        <taxon>Tissierellales</taxon>
        <taxon>Tissierellaceae</taxon>
        <taxon>Tissierella</taxon>
    </lineage>
</organism>
<evidence type="ECO:0000259" key="1">
    <source>
        <dbReference type="SMART" id="SM00635"/>
    </source>
</evidence>
<dbReference type="Pfam" id="PF19789">
    <property type="entry name" value="DUF6273"/>
    <property type="match status" value="2"/>
</dbReference>
<evidence type="ECO:0000313" key="3">
    <source>
        <dbReference type="Proteomes" id="UP000469523"/>
    </source>
</evidence>
<dbReference type="InterPro" id="IPR036278">
    <property type="entry name" value="Sialidase_sf"/>
</dbReference>
<dbReference type="Pfam" id="PF02368">
    <property type="entry name" value="Big_2"/>
    <property type="match status" value="3"/>
</dbReference>
<protein>
    <recommendedName>
        <fullName evidence="1">BIG2 domain-containing protein</fullName>
    </recommendedName>
</protein>
<sequence>MKVKLRLEKKRLLALIVITMILFLQPYISLGVDNTYIFEEDVNISTTLPDDEEKESEQVLMESQVNIGDYIEFGKYEGEPILWRIIHIDEEGSPILLSDKILTLKSFCTYEEPYDKFGNRPREGGEDSVWEKSPLRKWLNSSDEVVNYHGKAPIDPVVSTNSYGHEKGFLAEGNFTEEERGMLKPRTNKVLNNIIIHEDAADKVFLLSDDDIQEYILNNKEKLGQYNKAYPRIQTIYSTQSMPYEPGTIPPTRSLSPNKYYWYWKNNTEGNDDFTYSLDADGLGGVRPAIALRIVDIGTGNGTKEIPYRINIKDNRVKNLIVDPTSITMRIGEMIEINTYIEPFYATDQRVVWESSNNNIVEVDRNGNVIAQNSGRASLKVTTIDGNISKYISIVVTPESTENGIKIGDYIEFGKYYNKPILWRVININEDGSPMLIADKILTLKAFDAKGENTVGRDDLWNSRKQYGSNLWQTSTLRQWLNSADMKVDYKYNIPTKENVLYNAYDDEKGFLANGNFSEEERSLILNSKAKVLLPEVDAVEGVLEGGVENHKFSTLTPFMWDFHEFKEGYNTVGNYDNAYYTIVEDKVFLLSVKEVNDYIWRNMKLDYKYAKAGPTNEAVYNNEYGQLGLAPEYYWYSWLRTPITFDSYNIRTTDNYEEGLYQNIACDGRTGVRPAINLSSNSMIKSGKGTEKNPYTLNVQQETVNVINIELDRKEATLFVGNSMKLFARVIPDNASNKNIIWESENDSIATVNQEGIIFANSSGEVTVIATTEDGGYSDYIKIIVKETNNLKAKAYVNNDNKNIALEKIVSNGNSYVGIGSGEMLYSEDGKHWENIFLSNPERVGDIVWDGDKYVTLGEDFSIFTSLDGINWTKIHNISYLLDQGPGIYVIQYHLLYDKGIYVTIMNGIVFTSKDLINWESVYEAGWEIEYKGEVIRCSRSIENIFFDGETIFIIVGFSPIDDPRNRSITAIISSKDGSNWSTWLCDEEFKDLGSVEIQNITKDNEKFIAYGNMNKIYISYDGFTWEPKKLGFDSQDDRIFNPSENLIVSEILYNNNMYYGVMDGFLLFSDDGFHWKLDSKSLQAKDLYFGGVYPMADGRILLYSNYNLMGSFETNYLGNFYYKESENEDYIPIRRGKSQGENFIAYGNGIYLILNRFGDVFTSVDGLKWIQQPSIKGLSRYYLDELTFLDGKFMILESGSLRYRYSTDGITWNIAYLPEIKVDEKYKAYPIVNPSETPNGFILKENELIAYMSYYPYIWRTTDGINWTTELIRDEIAKEYSYIRYTDGLYLGQNHNDKIVISKDLKEWIGVSDFPIINSAYNIIGFVGGNNKYVSIFAESYQDRRFVGKYAISDNGIDWELKGLDLEELYGVYLSEEEFSVLKKTIMFEDIQWNGERFIGIVRYRVSPSSFSPWVRDIVTSTDGNLWESHYVDIRDNRTLNPPQVDDNPKSVLTDDKFIFVDNNNVIINIMFEEREFADINVSKVELETKSLTLKVGEKEALGFRIYPWNATNKNVIWKSSNENIALVDKEGIVTGVSAGESIITIITEDGNFSDSCIINILTDEQENSAREELINFINYMEYLRSENYTEESWTVLQEALIYAKSIIDNDKAMEIDIVEAFIKLIEAWEGLEIVENLPEIPNVDVEDWHIELFKKPFEEININFSHPVDLNLVNEYIFVSKFSDGREKLQGIYIEADQDSETIKVFPPNHGYDPGVYYLFINKDLSQANNPTKKLKKTIRMKFLIETTE</sequence>
<feature type="domain" description="BIG2" evidence="1">
    <location>
        <begin position="1483"/>
        <end position="1560"/>
    </location>
</feature>
<reference evidence="2 3" key="1">
    <citation type="submission" date="2019-09" db="EMBL/GenBank/DDBJ databases">
        <title>In-depth cultivation of the pig gut microbiome towards novel bacterial diversity and tailored functional studies.</title>
        <authorList>
            <person name="Wylensek D."/>
            <person name="Hitch T.C.A."/>
            <person name="Clavel T."/>
        </authorList>
    </citation>
    <scope>NUCLEOTIDE SEQUENCE [LARGE SCALE GENOMIC DNA]</scope>
    <source>
        <strain evidence="2 3">WCA3-693-APC-4?</strain>
    </source>
</reference>
<evidence type="ECO:0000313" key="2">
    <source>
        <dbReference type="EMBL" id="MSU00254.1"/>
    </source>
</evidence>
<proteinExistence type="predicted"/>
<comment type="caution">
    <text evidence="2">The sequence shown here is derived from an EMBL/GenBank/DDBJ whole genome shotgun (WGS) entry which is preliminary data.</text>
</comment>
<feature type="domain" description="BIG2" evidence="1">
    <location>
        <begin position="706"/>
        <end position="783"/>
    </location>
</feature>
<feature type="domain" description="BIG2" evidence="1">
    <location>
        <begin position="316"/>
        <end position="393"/>
    </location>
</feature>
<accession>A0A6N7XUP5</accession>
<dbReference type="SUPFAM" id="SSF50939">
    <property type="entry name" value="Sialidases"/>
    <property type="match status" value="2"/>
</dbReference>
<dbReference type="InterPro" id="IPR008964">
    <property type="entry name" value="Invasin/intimin_cell_adhesion"/>
</dbReference>
<dbReference type="EMBL" id="VUNQ01000002">
    <property type="protein sequence ID" value="MSU00254.1"/>
    <property type="molecule type" value="Genomic_DNA"/>
</dbReference>